<evidence type="ECO:0000256" key="3">
    <source>
        <dbReference type="ARBA" id="ARBA00023134"/>
    </source>
</evidence>
<sequence length="700" mass="79858">MVKPKFKGKSSINPSNSSSNPDRVKGAGGNNMRDRATIKRLNMYRQKQRCNSRGKVIKPLQYQNTVASGTVARVEPNIKWFANTRVIKQSSLQKFQEEMNAVKKDPYRVVMRQTKLPMSLLHDRIKAHNSKVHILDTETFETTFGPKAQRKRPILSVGELKDFAEQAEVSAQSYSADKDRDLVSEDSGVKEEAREEIFKKGQSKRIWGELYKVIDSSDVIIQVLDARDPMGTRSQSIESYLKKEKPWKHLIFVLNKCDLIPTWVTKRWVAVLSQEHPTLAFHASLTNSFGKGSLIQLLRQFGKQISVGFIGYPNVGKSSVINTLRSKKVCNVAPLAGETKVWQYITLMRRIFLIDCPGVVYPSDDSETDIVLKGVVQVEKIRNPEDHIGAVLERAKAEYIQKTYRIPSWSSAEDFLEKLAFRTGKLLKGGEPDLSTVSKMVLNDWQRGRIPFFVKPPGGEMDEENKAQPMLEMPEMETEKEELGNRLEAQDVEGASSSQLEDQKLLRQKMEEIQNIFSNVKQNFGKINVAPEFSEEDLVPVEIPDILDPSWSEDEQDEENEEDEEKVEEQIGEQQEEESTVSGSPTKAEKRSTREVNEEIDEKIAKLKHFLDRAKSKHFSAIRIPKGLSEKVFNETIAKQNGAKNEQQKVQTYHINLRPNLSPSLLKKVGVRYYETHNVKNKNKNRKMPTDGKKAKRAKR</sequence>
<evidence type="ECO:0000256" key="6">
    <source>
        <dbReference type="ARBA" id="ARBA00065814"/>
    </source>
</evidence>
<dbReference type="PRINTS" id="PR00326">
    <property type="entry name" value="GTP1OBG"/>
</dbReference>
<dbReference type="Pfam" id="PF08153">
    <property type="entry name" value="NGP1NT"/>
    <property type="match status" value="1"/>
</dbReference>
<dbReference type="Pfam" id="PF01926">
    <property type="entry name" value="MMR_HSR1"/>
    <property type="match status" value="1"/>
</dbReference>
<dbReference type="InterPro" id="IPR024929">
    <property type="entry name" value="GNL2_CP_dom"/>
</dbReference>
<evidence type="ECO:0000256" key="1">
    <source>
        <dbReference type="ARBA" id="ARBA00004604"/>
    </source>
</evidence>
<evidence type="ECO:0000256" key="8">
    <source>
        <dbReference type="SAM" id="MobiDB-lite"/>
    </source>
</evidence>
<reference evidence="10" key="1">
    <citation type="submission" date="2025-08" db="UniProtKB">
        <authorList>
            <consortium name="Ensembl"/>
        </authorList>
    </citation>
    <scope>IDENTIFICATION</scope>
</reference>
<name>A0A672KA79_SINGR</name>
<dbReference type="InterPro" id="IPR012971">
    <property type="entry name" value="NOG2_N_dom"/>
</dbReference>
<dbReference type="FunFam" id="1.10.1580.10:FF:000001">
    <property type="entry name" value="Nucleolar GTP-binding protein 2"/>
    <property type="match status" value="1"/>
</dbReference>
<dbReference type="InterPro" id="IPR023179">
    <property type="entry name" value="GTP-bd_ortho_bundle_sf"/>
</dbReference>
<dbReference type="InterPro" id="IPR030378">
    <property type="entry name" value="G_CP_dom"/>
</dbReference>
<protein>
    <recommendedName>
        <fullName evidence="7">Nucleolar GTP-binding protein 2</fullName>
    </recommendedName>
</protein>
<evidence type="ECO:0000313" key="11">
    <source>
        <dbReference type="Proteomes" id="UP000472262"/>
    </source>
</evidence>
<dbReference type="GO" id="GO:0005730">
    <property type="term" value="C:nucleolus"/>
    <property type="evidence" value="ECO:0007669"/>
    <property type="project" value="UniProtKB-SubCell"/>
</dbReference>
<dbReference type="Ensembl" id="ENSSGRT00000008705.1">
    <property type="protein sequence ID" value="ENSSGRP00000007975.1"/>
    <property type="gene ID" value="ENSSGRG00000003346.1"/>
</dbReference>
<evidence type="ECO:0000256" key="2">
    <source>
        <dbReference type="ARBA" id="ARBA00022741"/>
    </source>
</evidence>
<dbReference type="FunFam" id="3.40.50.300:FF:000559">
    <property type="entry name" value="Nuclear/nucleolar GTPase 2"/>
    <property type="match status" value="1"/>
</dbReference>
<evidence type="ECO:0000259" key="9">
    <source>
        <dbReference type="PROSITE" id="PS51721"/>
    </source>
</evidence>
<comment type="similarity">
    <text evidence="7">Belongs to the TRAFAC class YlqF/YawG GTPase family. NOG2 subfamily.</text>
</comment>
<dbReference type="InterPro" id="IPR027417">
    <property type="entry name" value="P-loop_NTPase"/>
</dbReference>
<dbReference type="Gene3D" id="1.10.1580.10">
    <property type="match status" value="1"/>
</dbReference>
<feature type="region of interest" description="Disordered" evidence="8">
    <location>
        <begin position="676"/>
        <end position="700"/>
    </location>
</feature>
<feature type="region of interest" description="Disordered" evidence="8">
    <location>
        <begin position="1"/>
        <end position="35"/>
    </location>
</feature>
<organism evidence="10 11">
    <name type="scientific">Sinocyclocheilus grahami</name>
    <name type="common">Dianchi golden-line fish</name>
    <name type="synonym">Barbus grahami</name>
    <dbReference type="NCBI Taxonomy" id="75366"/>
    <lineage>
        <taxon>Eukaryota</taxon>
        <taxon>Metazoa</taxon>
        <taxon>Chordata</taxon>
        <taxon>Craniata</taxon>
        <taxon>Vertebrata</taxon>
        <taxon>Euteleostomi</taxon>
        <taxon>Actinopterygii</taxon>
        <taxon>Neopterygii</taxon>
        <taxon>Teleostei</taxon>
        <taxon>Ostariophysi</taxon>
        <taxon>Cypriniformes</taxon>
        <taxon>Cyprinidae</taxon>
        <taxon>Cyprininae</taxon>
        <taxon>Sinocyclocheilus</taxon>
    </lineage>
</organism>
<accession>A0A672KA79</accession>
<evidence type="ECO:0000256" key="7">
    <source>
        <dbReference type="RuleBase" id="RU364023"/>
    </source>
</evidence>
<evidence type="ECO:0000256" key="4">
    <source>
        <dbReference type="ARBA" id="ARBA00023242"/>
    </source>
</evidence>
<dbReference type="PANTHER" id="PTHR11089">
    <property type="entry name" value="GTP-BINDING PROTEIN-RELATED"/>
    <property type="match status" value="1"/>
</dbReference>
<dbReference type="AlphaFoldDB" id="A0A672KA79"/>
<feature type="compositionally biased region" description="Basic and acidic residues" evidence="8">
    <location>
        <begin position="587"/>
        <end position="597"/>
    </location>
</feature>
<dbReference type="PANTHER" id="PTHR11089:SF9">
    <property type="entry name" value="NUCLEOLAR GTP-BINDING PROTEIN 2"/>
    <property type="match status" value="1"/>
</dbReference>
<dbReference type="InterPro" id="IPR006073">
    <property type="entry name" value="GTP-bd"/>
</dbReference>
<evidence type="ECO:0000256" key="5">
    <source>
        <dbReference type="ARBA" id="ARBA00054763"/>
    </source>
</evidence>
<dbReference type="GO" id="GO:0005525">
    <property type="term" value="F:GTP binding"/>
    <property type="evidence" value="ECO:0007669"/>
    <property type="project" value="UniProtKB-KW"/>
</dbReference>
<dbReference type="Proteomes" id="UP000472262">
    <property type="component" value="Unassembled WGS sequence"/>
</dbReference>
<evidence type="ECO:0000313" key="10">
    <source>
        <dbReference type="Ensembl" id="ENSSGRP00000007975.1"/>
    </source>
</evidence>
<reference evidence="10" key="2">
    <citation type="submission" date="2025-09" db="UniProtKB">
        <authorList>
            <consortium name="Ensembl"/>
        </authorList>
    </citation>
    <scope>IDENTIFICATION</scope>
</reference>
<dbReference type="Gene3D" id="3.40.50.300">
    <property type="entry name" value="P-loop containing nucleotide triphosphate hydrolases"/>
    <property type="match status" value="1"/>
</dbReference>
<comment type="function">
    <text evidence="5">GTPase that associates with pre-60S ribosomal subunits in the nucleolus and is required for their nuclear export and maturation. May promote cell proliferation possibly by increasing p53/TP53 protein levels, and consequently those of its downstream product CDKN1A/p21, and decreasing RPL23A protein levels.</text>
</comment>
<keyword evidence="2 7" id="KW-0547">Nucleotide-binding</keyword>
<keyword evidence="4 7" id="KW-0539">Nucleus</keyword>
<comment type="subunit">
    <text evidence="6">Interacts with LYAR and RPL23A. Interacts with the nuclear importin-beta receptor and, at a lower extent, with importin-alpha.</text>
</comment>
<dbReference type="SUPFAM" id="SSF52540">
    <property type="entry name" value="P-loop containing nucleoside triphosphate hydrolases"/>
    <property type="match status" value="1"/>
</dbReference>
<keyword evidence="11" id="KW-1185">Reference proteome</keyword>
<feature type="domain" description="CP-type G" evidence="9">
    <location>
        <begin position="207"/>
        <end position="362"/>
    </location>
</feature>
<dbReference type="PROSITE" id="PS51721">
    <property type="entry name" value="G_CP"/>
    <property type="match status" value="1"/>
</dbReference>
<proteinExistence type="inferred from homology"/>
<feature type="compositionally biased region" description="Acidic residues" evidence="8">
    <location>
        <begin position="551"/>
        <end position="579"/>
    </location>
</feature>
<comment type="subcellular location">
    <subcellularLocation>
        <location evidence="1 7">Nucleus</location>
        <location evidence="1 7">Nucleolus</location>
    </subcellularLocation>
</comment>
<feature type="compositionally biased region" description="Low complexity" evidence="8">
    <location>
        <begin position="10"/>
        <end position="21"/>
    </location>
</feature>
<dbReference type="InterPro" id="IPR050755">
    <property type="entry name" value="TRAFAC_YlqF/YawG_RiboMat"/>
</dbReference>
<keyword evidence="3 7" id="KW-0342">GTP-binding</keyword>
<gene>
    <name evidence="10" type="primary">LOC107597117</name>
</gene>
<dbReference type="CDD" id="cd01858">
    <property type="entry name" value="NGP_1"/>
    <property type="match status" value="1"/>
</dbReference>
<feature type="region of interest" description="Disordered" evidence="8">
    <location>
        <begin position="548"/>
        <end position="597"/>
    </location>
</feature>